<protein>
    <submittedName>
        <fullName evidence="4">DUF21 domain-containing protein</fullName>
    </submittedName>
</protein>
<feature type="coiled-coil region" evidence="1">
    <location>
        <begin position="416"/>
        <end position="483"/>
    </location>
</feature>
<evidence type="ECO:0000256" key="2">
    <source>
        <dbReference type="SAM" id="MobiDB-lite"/>
    </source>
</evidence>
<comment type="caution">
    <text evidence="4">The sequence shown here is derived from an EMBL/GenBank/DDBJ whole genome shotgun (WGS) entry which is preliminary data.</text>
</comment>
<evidence type="ECO:0000259" key="3">
    <source>
        <dbReference type="PROSITE" id="PS51140"/>
    </source>
</evidence>
<name>A0A6A3AWG9_HIBSY</name>
<evidence type="ECO:0000256" key="1">
    <source>
        <dbReference type="SAM" id="Coils"/>
    </source>
</evidence>
<evidence type="ECO:0000313" key="5">
    <source>
        <dbReference type="Proteomes" id="UP000436088"/>
    </source>
</evidence>
<dbReference type="InterPro" id="IPR009060">
    <property type="entry name" value="UBA-like_sf"/>
</dbReference>
<dbReference type="CDD" id="cd14279">
    <property type="entry name" value="CUE"/>
    <property type="match status" value="1"/>
</dbReference>
<proteinExistence type="predicted"/>
<accession>A0A6A3AWG9</accession>
<dbReference type="PANTHER" id="PTHR48459:SF1">
    <property type="entry name" value="CUE DOMAIN-CONTAINING PROTEIN"/>
    <property type="match status" value="1"/>
</dbReference>
<dbReference type="OrthoDB" id="620544at2759"/>
<feature type="compositionally biased region" description="Polar residues" evidence="2">
    <location>
        <begin position="588"/>
        <end position="599"/>
    </location>
</feature>
<reference evidence="4" key="1">
    <citation type="submission" date="2019-09" db="EMBL/GenBank/DDBJ databases">
        <title>Draft genome information of white flower Hibiscus syriacus.</title>
        <authorList>
            <person name="Kim Y.-M."/>
        </authorList>
    </citation>
    <scope>NUCLEOTIDE SEQUENCE [LARGE SCALE GENOMIC DNA]</scope>
    <source>
        <strain evidence="4">YM2019G1</strain>
    </source>
</reference>
<feature type="region of interest" description="Disordered" evidence="2">
    <location>
        <begin position="59"/>
        <end position="81"/>
    </location>
</feature>
<dbReference type="Proteomes" id="UP000436088">
    <property type="component" value="Unassembled WGS sequence"/>
</dbReference>
<feature type="region of interest" description="Disordered" evidence="2">
    <location>
        <begin position="568"/>
        <end position="627"/>
    </location>
</feature>
<keyword evidence="1" id="KW-0175">Coiled coil</keyword>
<sequence>MVFNKVYQCLLDIFPQVDSRILKAVAIENSNDVDAAAEIILSEIIPDLSKITAVAISSSQNQSPHVQPNEDAAADEKESNQLKRRKVLVGKRSCSSTEPLLETSEVVRETCLTNVASNAGPLEAPKVSAGSKFHENNNNEAADVETEELILLGNTEIRKDKSSLCLNASKVDNSLLYTNLETEESGSSSRGPTTDIEDVFSWTPQVSQFNSADDSTLLLEIACSSGSSNDKLNFDEPVNLNGDLCRTSSLNGSMVGEENSAGLVVPSYSPEQFTEGMRTDQHFESGSVIHSIHSEKQEKSSVDFKSQQDCFGDMSDIEDDRFNHVVIRSNQTCRINILEEIIEDAKSNKKILFQTMESIMNLMKEVELEEAAAEQAKEEAARGDMEILLKMEELKQMLPHAKEANDMHAGEVYGEKAILVTEVKELENRLLSLSDERDKSLSILDEMRRTLEARQLAVQELMRAAEQEKLEKEESARNALAEQEAIMAGVVEESKILRQEAEGNSKLREFLMDCGRIVDTLQGEISVSCEDIRVLKQRFDERIPLSKSISSSQSSCILASSGSSLKSAASDLGSGQWETAKTPKKRSLTPSVDGQSPKSRSSDERNKADGKELSDDGWEIFDREAEF</sequence>
<keyword evidence="5" id="KW-1185">Reference proteome</keyword>
<feature type="compositionally biased region" description="Basic and acidic residues" evidence="2">
    <location>
        <begin position="600"/>
        <end position="627"/>
    </location>
</feature>
<feature type="domain" description="CUE" evidence="3">
    <location>
        <begin position="2"/>
        <end position="45"/>
    </location>
</feature>
<evidence type="ECO:0000313" key="4">
    <source>
        <dbReference type="EMBL" id="KAE8708153.1"/>
    </source>
</evidence>
<dbReference type="SUPFAM" id="SSF46934">
    <property type="entry name" value="UBA-like"/>
    <property type="match status" value="1"/>
</dbReference>
<organism evidence="4 5">
    <name type="scientific">Hibiscus syriacus</name>
    <name type="common">Rose of Sharon</name>
    <dbReference type="NCBI Taxonomy" id="106335"/>
    <lineage>
        <taxon>Eukaryota</taxon>
        <taxon>Viridiplantae</taxon>
        <taxon>Streptophyta</taxon>
        <taxon>Embryophyta</taxon>
        <taxon>Tracheophyta</taxon>
        <taxon>Spermatophyta</taxon>
        <taxon>Magnoliopsida</taxon>
        <taxon>eudicotyledons</taxon>
        <taxon>Gunneridae</taxon>
        <taxon>Pentapetalae</taxon>
        <taxon>rosids</taxon>
        <taxon>malvids</taxon>
        <taxon>Malvales</taxon>
        <taxon>Malvaceae</taxon>
        <taxon>Malvoideae</taxon>
        <taxon>Hibiscus</taxon>
    </lineage>
</organism>
<dbReference type="GO" id="GO:0043130">
    <property type="term" value="F:ubiquitin binding"/>
    <property type="evidence" value="ECO:0007669"/>
    <property type="project" value="InterPro"/>
</dbReference>
<dbReference type="InterPro" id="IPR003892">
    <property type="entry name" value="CUE"/>
</dbReference>
<dbReference type="EMBL" id="VEPZ02000949">
    <property type="protein sequence ID" value="KAE8708153.1"/>
    <property type="molecule type" value="Genomic_DNA"/>
</dbReference>
<dbReference type="AlphaFoldDB" id="A0A6A3AWG9"/>
<gene>
    <name evidence="4" type="ORF">F3Y22_tig00110356pilonHSYRG00191</name>
</gene>
<dbReference type="PROSITE" id="PS51140">
    <property type="entry name" value="CUE"/>
    <property type="match status" value="1"/>
</dbReference>
<feature type="coiled-coil region" evidence="1">
    <location>
        <begin position="356"/>
        <end position="383"/>
    </location>
</feature>
<dbReference type="PANTHER" id="PTHR48459">
    <property type="entry name" value="CUE DOMAIN-CONTAINING PROTEIN"/>
    <property type="match status" value="1"/>
</dbReference>